<comment type="caution">
    <text evidence="1">The sequence shown here is derived from an EMBL/GenBank/DDBJ whole genome shotgun (WGS) entry which is preliminary data.</text>
</comment>
<accession>A0ABW2W733</accession>
<keyword evidence="2" id="KW-1185">Reference proteome</keyword>
<dbReference type="RefSeq" id="WP_381607289.1">
    <property type="nucleotide sequence ID" value="NZ_JBHTEB010000001.1"/>
</dbReference>
<organism evidence="1 2">
    <name type="scientific">Streptomyces flavalbus</name>
    <dbReference type="NCBI Taxonomy" id="2665155"/>
    <lineage>
        <taxon>Bacteria</taxon>
        <taxon>Bacillati</taxon>
        <taxon>Actinomycetota</taxon>
        <taxon>Actinomycetes</taxon>
        <taxon>Kitasatosporales</taxon>
        <taxon>Streptomycetaceae</taxon>
        <taxon>Streptomyces</taxon>
    </lineage>
</organism>
<evidence type="ECO:0000313" key="1">
    <source>
        <dbReference type="EMBL" id="MFD0314829.1"/>
    </source>
</evidence>
<proteinExistence type="predicted"/>
<name>A0ABW2W733_9ACTN</name>
<gene>
    <name evidence="1" type="ORF">ACFQZ6_11425</name>
</gene>
<dbReference type="EMBL" id="JBHTEB010000001">
    <property type="protein sequence ID" value="MFD0314829.1"/>
    <property type="molecule type" value="Genomic_DNA"/>
</dbReference>
<reference evidence="2" key="1">
    <citation type="journal article" date="2019" name="Int. J. Syst. Evol. Microbiol.">
        <title>The Global Catalogue of Microorganisms (GCM) 10K type strain sequencing project: providing services to taxonomists for standard genome sequencing and annotation.</title>
        <authorList>
            <consortium name="The Broad Institute Genomics Platform"/>
            <consortium name="The Broad Institute Genome Sequencing Center for Infectious Disease"/>
            <person name="Wu L."/>
            <person name="Ma J."/>
        </authorList>
    </citation>
    <scope>NUCLEOTIDE SEQUENCE [LARGE SCALE GENOMIC DNA]</scope>
    <source>
        <strain evidence="2">CGMCC 4.7400</strain>
    </source>
</reference>
<dbReference type="Proteomes" id="UP001597023">
    <property type="component" value="Unassembled WGS sequence"/>
</dbReference>
<protein>
    <submittedName>
        <fullName evidence="1">Uncharacterized protein</fullName>
    </submittedName>
</protein>
<sequence length="64" mass="7156">MHPETPLALPHARATELRTEADAYRLATTARRPVHLRTRVGWTLVEVGLRLASTPRRTAPAQAF</sequence>
<evidence type="ECO:0000313" key="2">
    <source>
        <dbReference type="Proteomes" id="UP001597023"/>
    </source>
</evidence>